<dbReference type="OrthoDB" id="1935339at2759"/>
<accession>A0A1X6P5P6</accession>
<dbReference type="PANTHER" id="PTHR47361:SF4">
    <property type="entry name" value="RING_U-BOX SUPERFAMILY PROTEIN"/>
    <property type="match status" value="1"/>
</dbReference>
<organism evidence="7 8">
    <name type="scientific">Porphyra umbilicalis</name>
    <name type="common">Purple laver</name>
    <name type="synonym">Red alga</name>
    <dbReference type="NCBI Taxonomy" id="2786"/>
    <lineage>
        <taxon>Eukaryota</taxon>
        <taxon>Rhodophyta</taxon>
        <taxon>Bangiophyceae</taxon>
        <taxon>Bangiales</taxon>
        <taxon>Bangiaceae</taxon>
        <taxon>Porphyra</taxon>
    </lineage>
</organism>
<feature type="compositionally biased region" description="Low complexity" evidence="5">
    <location>
        <begin position="422"/>
        <end position="431"/>
    </location>
</feature>
<protein>
    <recommendedName>
        <fullName evidence="6">RING-type domain-containing protein</fullName>
    </recommendedName>
</protein>
<dbReference type="GO" id="GO:0008270">
    <property type="term" value="F:zinc ion binding"/>
    <property type="evidence" value="ECO:0007669"/>
    <property type="project" value="UniProtKB-KW"/>
</dbReference>
<evidence type="ECO:0000256" key="5">
    <source>
        <dbReference type="SAM" id="MobiDB-lite"/>
    </source>
</evidence>
<dbReference type="AlphaFoldDB" id="A0A1X6P5P6"/>
<feature type="compositionally biased region" description="Basic residues" evidence="5">
    <location>
        <begin position="386"/>
        <end position="398"/>
    </location>
</feature>
<dbReference type="InterPro" id="IPR013083">
    <property type="entry name" value="Znf_RING/FYVE/PHD"/>
</dbReference>
<evidence type="ECO:0000256" key="1">
    <source>
        <dbReference type="ARBA" id="ARBA00022723"/>
    </source>
</evidence>
<dbReference type="Proteomes" id="UP000218209">
    <property type="component" value="Unassembled WGS sequence"/>
</dbReference>
<keyword evidence="3" id="KW-0862">Zinc</keyword>
<evidence type="ECO:0000256" key="2">
    <source>
        <dbReference type="ARBA" id="ARBA00022771"/>
    </source>
</evidence>
<evidence type="ECO:0000313" key="8">
    <source>
        <dbReference type="Proteomes" id="UP000218209"/>
    </source>
</evidence>
<evidence type="ECO:0000259" key="6">
    <source>
        <dbReference type="PROSITE" id="PS50089"/>
    </source>
</evidence>
<dbReference type="InterPro" id="IPR001841">
    <property type="entry name" value="Znf_RING"/>
</dbReference>
<gene>
    <name evidence="7" type="ORF">BU14_0204s0014</name>
</gene>
<sequence length="454" mass="45120">MDPNVVVREAADLEAALEASRFEAVMETSRLEAVMAASRVEAEAVAARAAAASRAEAASTAVTAVSSSSMVVPTASSSSAAGAATVATPLPEVCAICYETPEPLEVALLPTCSHSYCVSCVLSWAGARPHPPPCPLCKTSFSSLLVRRSLDGTPLVLPQPSTDLFFAEEPLALLLRVPWVYLTPVTPPSVDIASAFIVGGPPPVVDGDALPLPSAPRRLLGAGDAADLRALREEEEAEAAEAAFWREEECRWNGGRKKSCGGRGNVGATPAANSTATAGGTSAGGSGASGSARGVTLGNRRWGAGGYVRSGYTGARVVAQPGPVTSGKGKGKGKARATAASSSLSNGDDYVDSLAAARAAGAADAAADSAVDASGTSRVSGGGSAKKVKGKGKARAKAAAREAAREAAKAGVRRGAGGGAAGWRLGSGASADAPEVGDDVSRAAPSVAADVVAS</sequence>
<evidence type="ECO:0000313" key="7">
    <source>
        <dbReference type="EMBL" id="OSX76168.1"/>
    </source>
</evidence>
<keyword evidence="2 4" id="KW-0863">Zinc-finger</keyword>
<reference evidence="7 8" key="1">
    <citation type="submission" date="2017-03" db="EMBL/GenBank/DDBJ databases">
        <title>WGS assembly of Porphyra umbilicalis.</title>
        <authorList>
            <person name="Brawley S.H."/>
            <person name="Blouin N.A."/>
            <person name="Ficko-Blean E."/>
            <person name="Wheeler G.L."/>
            <person name="Lohr M."/>
            <person name="Goodson H.V."/>
            <person name="Jenkins J.W."/>
            <person name="Blaby-Haas C.E."/>
            <person name="Helliwell K.E."/>
            <person name="Chan C."/>
            <person name="Marriage T."/>
            <person name="Bhattacharya D."/>
            <person name="Klein A.S."/>
            <person name="Badis Y."/>
            <person name="Brodie J."/>
            <person name="Cao Y."/>
            <person name="Collen J."/>
            <person name="Dittami S.M."/>
            <person name="Gachon C.M."/>
            <person name="Green B.R."/>
            <person name="Karpowicz S."/>
            <person name="Kim J.W."/>
            <person name="Kudahl U."/>
            <person name="Lin S."/>
            <person name="Michel G."/>
            <person name="Mittag M."/>
            <person name="Olson B.J."/>
            <person name="Pangilinan J."/>
            <person name="Peng Y."/>
            <person name="Qiu H."/>
            <person name="Shu S."/>
            <person name="Singer J.T."/>
            <person name="Smith A.G."/>
            <person name="Sprecher B.N."/>
            <person name="Wagner V."/>
            <person name="Wang W."/>
            <person name="Wang Z.-Y."/>
            <person name="Yan J."/>
            <person name="Yarish C."/>
            <person name="Zoeuner-Riek S."/>
            <person name="Zhuang Y."/>
            <person name="Zou Y."/>
            <person name="Lindquist E.A."/>
            <person name="Grimwood J."/>
            <person name="Barry K."/>
            <person name="Rokhsar D.S."/>
            <person name="Schmutz J."/>
            <person name="Stiller J.W."/>
            <person name="Grossman A.R."/>
            <person name="Prochnik S.E."/>
        </authorList>
    </citation>
    <scope>NUCLEOTIDE SEQUENCE [LARGE SCALE GENOMIC DNA]</scope>
    <source>
        <strain evidence="7">4086291</strain>
    </source>
</reference>
<feature type="domain" description="RING-type" evidence="6">
    <location>
        <begin position="94"/>
        <end position="138"/>
    </location>
</feature>
<keyword evidence="1" id="KW-0479">Metal-binding</keyword>
<dbReference type="SUPFAM" id="SSF57850">
    <property type="entry name" value="RING/U-box"/>
    <property type="match status" value="1"/>
</dbReference>
<dbReference type="PANTHER" id="PTHR47361">
    <property type="entry name" value="RING/U-BOX SUPERFAMILY PROTEIN"/>
    <property type="match status" value="1"/>
</dbReference>
<feature type="compositionally biased region" description="Low complexity" evidence="5">
    <location>
        <begin position="367"/>
        <end position="379"/>
    </location>
</feature>
<evidence type="ECO:0000256" key="4">
    <source>
        <dbReference type="PROSITE-ProRule" id="PRU00175"/>
    </source>
</evidence>
<dbReference type="EMBL" id="KV918877">
    <property type="protein sequence ID" value="OSX76168.1"/>
    <property type="molecule type" value="Genomic_DNA"/>
</dbReference>
<name>A0A1X6P5P6_PORUM</name>
<feature type="region of interest" description="Disordered" evidence="5">
    <location>
        <begin position="367"/>
        <end position="439"/>
    </location>
</feature>
<dbReference type="InterPro" id="IPR017907">
    <property type="entry name" value="Znf_RING_CS"/>
</dbReference>
<keyword evidence="8" id="KW-1185">Reference proteome</keyword>
<feature type="compositionally biased region" description="Basic and acidic residues" evidence="5">
    <location>
        <begin position="399"/>
        <end position="408"/>
    </location>
</feature>
<evidence type="ECO:0000256" key="3">
    <source>
        <dbReference type="ARBA" id="ARBA00022833"/>
    </source>
</evidence>
<dbReference type="Gene3D" id="3.30.40.10">
    <property type="entry name" value="Zinc/RING finger domain, C3HC4 (zinc finger)"/>
    <property type="match status" value="1"/>
</dbReference>
<dbReference type="SMART" id="SM00184">
    <property type="entry name" value="RING"/>
    <property type="match status" value="1"/>
</dbReference>
<dbReference type="InterPro" id="IPR018957">
    <property type="entry name" value="Znf_C3HC4_RING-type"/>
</dbReference>
<dbReference type="Pfam" id="PF00097">
    <property type="entry name" value="zf-C3HC4"/>
    <property type="match status" value="1"/>
</dbReference>
<dbReference type="PROSITE" id="PS00518">
    <property type="entry name" value="ZF_RING_1"/>
    <property type="match status" value="1"/>
</dbReference>
<feature type="region of interest" description="Disordered" evidence="5">
    <location>
        <begin position="318"/>
        <end position="346"/>
    </location>
</feature>
<proteinExistence type="predicted"/>
<dbReference type="PROSITE" id="PS50089">
    <property type="entry name" value="ZF_RING_2"/>
    <property type="match status" value="1"/>
</dbReference>
<feature type="compositionally biased region" description="Low complexity" evidence="5">
    <location>
        <begin position="267"/>
        <end position="280"/>
    </location>
</feature>
<feature type="region of interest" description="Disordered" evidence="5">
    <location>
        <begin position="255"/>
        <end position="293"/>
    </location>
</feature>